<name>A0AAD7FCC2_9AGAR</name>
<keyword evidence="2" id="KW-1185">Reference proteome</keyword>
<reference evidence="1" key="1">
    <citation type="submission" date="2023-03" db="EMBL/GenBank/DDBJ databases">
        <title>Massive genome expansion in bonnet fungi (Mycena s.s.) driven by repeated elements and novel gene families across ecological guilds.</title>
        <authorList>
            <consortium name="Lawrence Berkeley National Laboratory"/>
            <person name="Harder C.B."/>
            <person name="Miyauchi S."/>
            <person name="Viragh M."/>
            <person name="Kuo A."/>
            <person name="Thoen E."/>
            <person name="Andreopoulos B."/>
            <person name="Lu D."/>
            <person name="Skrede I."/>
            <person name="Drula E."/>
            <person name="Henrissat B."/>
            <person name="Morin E."/>
            <person name="Kohler A."/>
            <person name="Barry K."/>
            <person name="LaButti K."/>
            <person name="Morin E."/>
            <person name="Salamov A."/>
            <person name="Lipzen A."/>
            <person name="Mereny Z."/>
            <person name="Hegedus B."/>
            <person name="Baldrian P."/>
            <person name="Stursova M."/>
            <person name="Weitz H."/>
            <person name="Taylor A."/>
            <person name="Grigoriev I.V."/>
            <person name="Nagy L.G."/>
            <person name="Martin F."/>
            <person name="Kauserud H."/>
        </authorList>
    </citation>
    <scope>NUCLEOTIDE SEQUENCE</scope>
    <source>
        <strain evidence="1">9284</strain>
    </source>
</reference>
<sequence>MAPTLLSLPPELLLVIFEAIHDWHRPSVRHLVHTCRLARLLAEPILYRVLLVTTGSQAVSLAAALKSHQRSNVVATLGVFLDSQENVEALTPVIGTMTHLRSLSLEGPFVNRWEDERWKAFMQGYRLLFYQAARGVGLQNLESLTIHWAGKEGGCWRVSKISGIFKLPALQRLTLSRAALLDDLAEKLADIPTGATALVHLELIQCHVSPRAISAVLALPRTLGSCHLGNHETFYDEKGPPLVGYLQALHPQRRCLEELVWTDDDDNTDLRRAHPPGMSEFNHLRTLTVNTLGTASLALLLSKHTAPRNLERLCLFSHRFEPDSEQALIPGIPPASDLCPNLPALRYLDVVIERFDDARYQMIAWRVDHWRQIVRRLGAEFRVHRVEVAVFTLDFSYWTGSPPYTHGKDVPQEKIIYRCSVEKGDLYFVE</sequence>
<dbReference type="AlphaFoldDB" id="A0AAD7FCC2"/>
<accession>A0AAD7FCC2</accession>
<dbReference type="Proteomes" id="UP001221142">
    <property type="component" value="Unassembled WGS sequence"/>
</dbReference>
<organism evidence="1 2">
    <name type="scientific">Roridomyces roridus</name>
    <dbReference type="NCBI Taxonomy" id="1738132"/>
    <lineage>
        <taxon>Eukaryota</taxon>
        <taxon>Fungi</taxon>
        <taxon>Dikarya</taxon>
        <taxon>Basidiomycota</taxon>
        <taxon>Agaricomycotina</taxon>
        <taxon>Agaricomycetes</taxon>
        <taxon>Agaricomycetidae</taxon>
        <taxon>Agaricales</taxon>
        <taxon>Marasmiineae</taxon>
        <taxon>Mycenaceae</taxon>
        <taxon>Roridomyces</taxon>
    </lineage>
</organism>
<evidence type="ECO:0000313" key="1">
    <source>
        <dbReference type="EMBL" id="KAJ7610463.1"/>
    </source>
</evidence>
<evidence type="ECO:0000313" key="2">
    <source>
        <dbReference type="Proteomes" id="UP001221142"/>
    </source>
</evidence>
<dbReference type="SUPFAM" id="SSF52047">
    <property type="entry name" value="RNI-like"/>
    <property type="match status" value="1"/>
</dbReference>
<proteinExistence type="predicted"/>
<gene>
    <name evidence="1" type="ORF">FB45DRAFT_1121525</name>
</gene>
<dbReference type="EMBL" id="JARKIF010000035">
    <property type="protein sequence ID" value="KAJ7610463.1"/>
    <property type="molecule type" value="Genomic_DNA"/>
</dbReference>
<dbReference type="Gene3D" id="3.80.10.10">
    <property type="entry name" value="Ribonuclease Inhibitor"/>
    <property type="match status" value="1"/>
</dbReference>
<evidence type="ECO:0008006" key="3">
    <source>
        <dbReference type="Google" id="ProtNLM"/>
    </source>
</evidence>
<dbReference type="InterPro" id="IPR032675">
    <property type="entry name" value="LRR_dom_sf"/>
</dbReference>
<protein>
    <recommendedName>
        <fullName evidence="3">F-box domain-containing protein</fullName>
    </recommendedName>
</protein>
<comment type="caution">
    <text evidence="1">The sequence shown here is derived from an EMBL/GenBank/DDBJ whole genome shotgun (WGS) entry which is preliminary data.</text>
</comment>